<name>A0A9E4T3D4_9GAMM</name>
<comment type="caution">
    <text evidence="2">The sequence shown here is derived from an EMBL/GenBank/DDBJ whole genome shotgun (WGS) entry which is preliminary data.</text>
</comment>
<evidence type="ECO:0000313" key="3">
    <source>
        <dbReference type="Proteomes" id="UP000886667"/>
    </source>
</evidence>
<feature type="region of interest" description="Disordered" evidence="1">
    <location>
        <begin position="24"/>
        <end position="43"/>
    </location>
</feature>
<organism evidence="2 3">
    <name type="scientific">Candidatus Thiodiazotropha taylori</name>
    <dbReference type="NCBI Taxonomy" id="2792791"/>
    <lineage>
        <taxon>Bacteria</taxon>
        <taxon>Pseudomonadati</taxon>
        <taxon>Pseudomonadota</taxon>
        <taxon>Gammaproteobacteria</taxon>
        <taxon>Chromatiales</taxon>
        <taxon>Sedimenticolaceae</taxon>
        <taxon>Candidatus Thiodiazotropha</taxon>
    </lineage>
</organism>
<dbReference type="PROSITE" id="PS51257">
    <property type="entry name" value="PROKAR_LIPOPROTEIN"/>
    <property type="match status" value="1"/>
</dbReference>
<dbReference type="Gene3D" id="2.60.40.10">
    <property type="entry name" value="Immunoglobulins"/>
    <property type="match status" value="1"/>
</dbReference>
<evidence type="ECO:0000313" key="2">
    <source>
        <dbReference type="EMBL" id="MCG7948078.1"/>
    </source>
</evidence>
<dbReference type="AlphaFoldDB" id="A0A9E4T3D4"/>
<dbReference type="SUPFAM" id="SSF49265">
    <property type="entry name" value="Fibronectin type III"/>
    <property type="match status" value="1"/>
</dbReference>
<dbReference type="InterPro" id="IPR013783">
    <property type="entry name" value="Ig-like_fold"/>
</dbReference>
<accession>A0A9E4T3D4</accession>
<sequence length="127" mass="13321">MNRSALYTLVVLAYGLTACGGGGGGGGDDDNTPVNPSDNQAQQLSWVAPSTRTDGSFLDLSELAGFKIYSGPSANNLELIADIEDGHVTSYDLSSMTAGNYFFGIVAYDTDGLNSPISERIEKTISE</sequence>
<dbReference type="Proteomes" id="UP000886667">
    <property type="component" value="Unassembled WGS sequence"/>
</dbReference>
<gene>
    <name evidence="2" type="ORF">JAZ07_17175</name>
</gene>
<protein>
    <submittedName>
        <fullName evidence="2">Uncharacterized protein</fullName>
    </submittedName>
</protein>
<feature type="compositionally biased region" description="Polar residues" evidence="1">
    <location>
        <begin position="32"/>
        <end position="43"/>
    </location>
</feature>
<dbReference type="EMBL" id="JAEPCM010000611">
    <property type="protein sequence ID" value="MCG7948078.1"/>
    <property type="molecule type" value="Genomic_DNA"/>
</dbReference>
<dbReference type="InterPro" id="IPR036116">
    <property type="entry name" value="FN3_sf"/>
</dbReference>
<reference evidence="2" key="1">
    <citation type="journal article" date="2021" name="Proc. Natl. Acad. Sci. U.S.A.">
        <title>Global biogeography of chemosynthetic symbionts reveals both localized and globally distributed symbiont groups. .</title>
        <authorList>
            <person name="Osvatic J.T."/>
            <person name="Wilkins L.G.E."/>
            <person name="Leibrecht L."/>
            <person name="Leray M."/>
            <person name="Zauner S."/>
            <person name="Polzin J."/>
            <person name="Camacho Y."/>
            <person name="Gros O."/>
            <person name="van Gils J.A."/>
            <person name="Eisen J.A."/>
            <person name="Petersen J.M."/>
            <person name="Yuen B."/>
        </authorList>
    </citation>
    <scope>NUCLEOTIDE SEQUENCE</scope>
    <source>
        <strain evidence="2">MAGclacostrist064TRANS</strain>
    </source>
</reference>
<proteinExistence type="predicted"/>
<evidence type="ECO:0000256" key="1">
    <source>
        <dbReference type="SAM" id="MobiDB-lite"/>
    </source>
</evidence>